<dbReference type="InterPro" id="IPR010269">
    <property type="entry name" value="T6SS_TssC-like"/>
</dbReference>
<feature type="domain" description="TssC1 C-terminal" evidence="3">
    <location>
        <begin position="483"/>
        <end position="593"/>
    </location>
</feature>
<dbReference type="Pfam" id="PF05943">
    <property type="entry name" value="VipB"/>
    <property type="match status" value="1"/>
</dbReference>
<dbReference type="InterPro" id="IPR044032">
    <property type="entry name" value="TssC1_C"/>
</dbReference>
<dbReference type="InterPro" id="IPR044031">
    <property type="entry name" value="TssC1_N"/>
</dbReference>
<evidence type="ECO:0000259" key="3">
    <source>
        <dbReference type="Pfam" id="PF18945"/>
    </source>
</evidence>
<comment type="caution">
    <text evidence="4">The sequence shown here is derived from an EMBL/GenBank/DDBJ whole genome shotgun (WGS) entry which is preliminary data.</text>
</comment>
<evidence type="ECO:0000256" key="1">
    <source>
        <dbReference type="SAM" id="MobiDB-lite"/>
    </source>
</evidence>
<dbReference type="OrthoDB" id="9764000at2"/>
<feature type="domain" description="TssC1 N-terminal" evidence="2">
    <location>
        <begin position="163"/>
        <end position="468"/>
    </location>
</feature>
<evidence type="ECO:0000259" key="2">
    <source>
        <dbReference type="Pfam" id="PF05943"/>
    </source>
</evidence>
<dbReference type="Pfam" id="PF18945">
    <property type="entry name" value="VipB_2"/>
    <property type="match status" value="1"/>
</dbReference>
<evidence type="ECO:0000313" key="5">
    <source>
        <dbReference type="Proteomes" id="UP000277424"/>
    </source>
</evidence>
<accession>A0A420WAB7</accession>
<feature type="region of interest" description="Disordered" evidence="1">
    <location>
        <begin position="54"/>
        <end position="74"/>
    </location>
</feature>
<reference evidence="4 5" key="1">
    <citation type="submission" date="2018-10" db="EMBL/GenBank/DDBJ databases">
        <title>Comparative analysis of microorganisms from saline springs in Andes Mountain Range, Colombia.</title>
        <authorList>
            <person name="Rubin E."/>
        </authorList>
    </citation>
    <scope>NUCLEOTIDE SEQUENCE [LARGE SCALE GENOMIC DNA]</scope>
    <source>
        <strain evidence="4 5">USBA 36</strain>
    </source>
</reference>
<dbReference type="AlphaFoldDB" id="A0A420WAB7"/>
<evidence type="ECO:0000313" key="4">
    <source>
        <dbReference type="EMBL" id="RKQ67947.1"/>
    </source>
</evidence>
<dbReference type="Proteomes" id="UP000277424">
    <property type="component" value="Unassembled WGS sequence"/>
</dbReference>
<dbReference type="PANTHER" id="PTHR35565:SF3">
    <property type="entry name" value="TYPE VI SECRETION SYSTEM SHEATH PROTEIN TSSC1"/>
    <property type="match status" value="1"/>
</dbReference>
<dbReference type="PANTHER" id="PTHR35565">
    <property type="entry name" value="CYTOPLASMIC PROTEIN-RELATED"/>
    <property type="match status" value="1"/>
</dbReference>
<proteinExistence type="predicted"/>
<gene>
    <name evidence="4" type="ORF">BCL74_3608</name>
</gene>
<protein>
    <submittedName>
        <fullName evidence="4">Type VI secretion system protein ImpC</fullName>
    </submittedName>
</protein>
<organism evidence="4 5">
    <name type="scientific">Oceanibaculum indicum</name>
    <dbReference type="NCBI Taxonomy" id="526216"/>
    <lineage>
        <taxon>Bacteria</taxon>
        <taxon>Pseudomonadati</taxon>
        <taxon>Pseudomonadota</taxon>
        <taxon>Alphaproteobacteria</taxon>
        <taxon>Rhodospirillales</taxon>
        <taxon>Oceanibaculaceae</taxon>
        <taxon>Oceanibaculum</taxon>
    </lineage>
</organism>
<dbReference type="NCBIfam" id="TIGR03355">
    <property type="entry name" value="VI_chp_2"/>
    <property type="match status" value="1"/>
</dbReference>
<dbReference type="RefSeq" id="WP_121222156.1">
    <property type="nucleotide sequence ID" value="NZ_RBIG01000005.1"/>
</dbReference>
<name>A0A420WAB7_9PROT</name>
<sequence length="600" mass="64951">MTTPIQSLPTDLQPAFTTGNLALAQTPDQMLTGLDMLAALIGQALLVYPPAADPGAAPAEPTPPAPIADDASAADKETYQTALKKYQADLAAYQMHPYLAAAWAMTQAPTAPTIPDAATPEEKAEAEAKYALKQQIYAEGQKFVAGQKAAIALDEPMAFAAASIDRLTGQVSDQVNQILHDPDYQALEAHWRGLAYLVMSTHTNQDLILRVLDCSYDEVKADFKKATDWDQTALFKKVYTQEYGTLGGKPYGVMIGDFAAFSAAKPDVDALERMAQIAAASHCPFVGAASPHMFGLTSFTDLNKPNSLSKIFGGLDYLDYNSLRSFTDSRYVSLVLPQVLLRSPYDAVNNPADGFEDFEETLGAGADQRSDKYFLWGNPAYYEGALITNAFYTYNWLAAIRGEQGGGLIENLPVYTFTTAAGEQAMKIPTQVMIPDRREAELNDLGFIAICNRKLTNQAVVFGGRTIHNPPKWDNSSAAGQAANASEALSATLPYMLNAARIAQYIKVMLRDTVGSFETSATLQNMVNDWLGTLVLLDDEAQQSVKARYPLRNARADVQAVPGKPGYYTATVYLQPFFQLEGVEVTISLVAELPPPAAAA</sequence>
<dbReference type="EMBL" id="RBIG01000005">
    <property type="protein sequence ID" value="RKQ67947.1"/>
    <property type="molecule type" value="Genomic_DNA"/>
</dbReference>